<protein>
    <submittedName>
        <fullName evidence="1">Uncharacterized protein</fullName>
    </submittedName>
</protein>
<organism evidence="1 2">
    <name type="scientific">Pseudomonas syringae pv. primulae</name>
    <dbReference type="NCBI Taxonomy" id="251707"/>
    <lineage>
        <taxon>Bacteria</taxon>
        <taxon>Pseudomonadati</taxon>
        <taxon>Pseudomonadota</taxon>
        <taxon>Gammaproteobacteria</taxon>
        <taxon>Pseudomonadales</taxon>
        <taxon>Pseudomonadaceae</taxon>
        <taxon>Pseudomonas</taxon>
    </lineage>
</organism>
<name>A0A0Q0AR64_9PSED</name>
<proteinExistence type="predicted"/>
<reference evidence="1 2" key="1">
    <citation type="submission" date="2015-09" db="EMBL/GenBank/DDBJ databases">
        <title>Genome announcement of multiple Pseudomonas syringae strains.</title>
        <authorList>
            <person name="Thakur S."/>
            <person name="Wang P.W."/>
            <person name="Gong Y."/>
            <person name="Weir B.S."/>
            <person name="Guttman D.S."/>
        </authorList>
    </citation>
    <scope>NUCLEOTIDE SEQUENCE [LARGE SCALE GENOMIC DNA]</scope>
    <source>
        <strain evidence="1 2">ICMP3956</strain>
    </source>
</reference>
<dbReference type="AlphaFoldDB" id="A0A0Q0AR64"/>
<dbReference type="EMBL" id="LJRC01000145">
    <property type="protein sequence ID" value="KPY36422.1"/>
    <property type="molecule type" value="Genomic_DNA"/>
</dbReference>
<sequence>MSNYAAIVTVRPLKTAIDTEKLFDGSYVEKEGSPVDLFLDNSLLLNKHWTSLGPTEEIAPEISRLLLIGYLSAVEGYMRSLITRLIHCDPFTRDLCAPHQVSYAAAIHHSKEALPDALLEETSFSTQKVIAPSLKKFVGLENVSVGTRNLLEQFDQIIQLRHCCTHRFGKLGVKNASALGLHAHSKFLEKPVSLNKVSIASIADLTFTLVKSLNNDVFGFVMNRTATGKLPQRGSLGIGWTWHKARDRSMFNKYYDIFCSKKDATPSLEAEAVYDLFREAHRNVGKKPNKVSKT</sequence>
<evidence type="ECO:0000313" key="2">
    <source>
        <dbReference type="Proteomes" id="UP000050562"/>
    </source>
</evidence>
<gene>
    <name evidence="1" type="ORF">ALO52_200036</name>
</gene>
<evidence type="ECO:0000313" key="1">
    <source>
        <dbReference type="EMBL" id="KPY36422.1"/>
    </source>
</evidence>
<dbReference type="PATRIC" id="fig|251707.3.peg.2170"/>
<accession>A0A0Q0AR64</accession>
<dbReference type="RefSeq" id="WP_155516718.1">
    <property type="nucleotide sequence ID" value="NZ_LJRC01000145.1"/>
</dbReference>
<dbReference type="Proteomes" id="UP000050562">
    <property type="component" value="Unassembled WGS sequence"/>
</dbReference>
<comment type="caution">
    <text evidence="1">The sequence shown here is derived from an EMBL/GenBank/DDBJ whole genome shotgun (WGS) entry which is preliminary data.</text>
</comment>